<dbReference type="InterPro" id="IPR003824">
    <property type="entry name" value="UppP"/>
</dbReference>
<dbReference type="Pfam" id="PF02673">
    <property type="entry name" value="BacA"/>
    <property type="match status" value="1"/>
</dbReference>
<evidence type="ECO:0000256" key="3">
    <source>
        <dbReference type="ARBA" id="ARBA00012374"/>
    </source>
</evidence>
<evidence type="ECO:0000256" key="5">
    <source>
        <dbReference type="ARBA" id="ARBA00022475"/>
    </source>
</evidence>
<gene>
    <name evidence="13" type="ORF">METZ01_LOCUS46246</name>
</gene>
<dbReference type="HAMAP" id="MF_01006">
    <property type="entry name" value="Undec_diphosphatase"/>
    <property type="match status" value="1"/>
</dbReference>
<dbReference type="EMBL" id="UINC01002142">
    <property type="protein sequence ID" value="SUZ93392.1"/>
    <property type="molecule type" value="Genomic_DNA"/>
</dbReference>
<feature type="transmembrane region" description="Helical" evidence="12">
    <location>
        <begin position="117"/>
        <end position="134"/>
    </location>
</feature>
<feature type="transmembrane region" description="Helical" evidence="12">
    <location>
        <begin position="87"/>
        <end position="105"/>
    </location>
</feature>
<keyword evidence="8 12" id="KW-1133">Transmembrane helix</keyword>
<proteinExistence type="inferred from homology"/>
<feature type="transmembrane region" description="Helical" evidence="12">
    <location>
        <begin position="43"/>
        <end position="60"/>
    </location>
</feature>
<evidence type="ECO:0000313" key="13">
    <source>
        <dbReference type="EMBL" id="SUZ93392.1"/>
    </source>
</evidence>
<comment type="catalytic activity">
    <reaction evidence="11">
        <text>di-trans,octa-cis-undecaprenyl diphosphate + H2O = di-trans,octa-cis-undecaprenyl phosphate + phosphate + H(+)</text>
        <dbReference type="Rhea" id="RHEA:28094"/>
        <dbReference type="ChEBI" id="CHEBI:15377"/>
        <dbReference type="ChEBI" id="CHEBI:15378"/>
        <dbReference type="ChEBI" id="CHEBI:43474"/>
        <dbReference type="ChEBI" id="CHEBI:58405"/>
        <dbReference type="ChEBI" id="CHEBI:60392"/>
        <dbReference type="EC" id="3.6.1.27"/>
    </reaction>
</comment>
<evidence type="ECO:0000256" key="4">
    <source>
        <dbReference type="ARBA" id="ARBA00021581"/>
    </source>
</evidence>
<dbReference type="PANTHER" id="PTHR30622">
    <property type="entry name" value="UNDECAPRENYL-DIPHOSPHATASE"/>
    <property type="match status" value="1"/>
</dbReference>
<evidence type="ECO:0000256" key="9">
    <source>
        <dbReference type="ARBA" id="ARBA00023136"/>
    </source>
</evidence>
<evidence type="ECO:0000256" key="8">
    <source>
        <dbReference type="ARBA" id="ARBA00022989"/>
    </source>
</evidence>
<evidence type="ECO:0000256" key="12">
    <source>
        <dbReference type="SAM" id="Phobius"/>
    </source>
</evidence>
<protein>
    <recommendedName>
        <fullName evidence="4">Undecaprenyl-diphosphatase</fullName>
        <ecNumber evidence="3">3.6.1.27</ecNumber>
    </recommendedName>
    <alternativeName>
        <fullName evidence="10">Undecaprenyl pyrophosphate phosphatase</fullName>
    </alternativeName>
</protein>
<keyword evidence="7" id="KW-0378">Hydrolase</keyword>
<evidence type="ECO:0000256" key="7">
    <source>
        <dbReference type="ARBA" id="ARBA00022801"/>
    </source>
</evidence>
<keyword evidence="5" id="KW-1003">Cell membrane</keyword>
<reference evidence="13" key="1">
    <citation type="submission" date="2018-05" db="EMBL/GenBank/DDBJ databases">
        <authorList>
            <person name="Lanie J.A."/>
            <person name="Ng W.-L."/>
            <person name="Kazmierczak K.M."/>
            <person name="Andrzejewski T.M."/>
            <person name="Davidsen T.M."/>
            <person name="Wayne K.J."/>
            <person name="Tettelin H."/>
            <person name="Glass J.I."/>
            <person name="Rusch D."/>
            <person name="Podicherti R."/>
            <person name="Tsui H.-C.T."/>
            <person name="Winkler M.E."/>
        </authorList>
    </citation>
    <scope>NUCLEOTIDE SEQUENCE</scope>
</reference>
<dbReference type="AlphaFoldDB" id="A0A381RNF0"/>
<dbReference type="NCBIfam" id="NF001394">
    <property type="entry name" value="PRK00281.2-5"/>
    <property type="match status" value="1"/>
</dbReference>
<dbReference type="PANTHER" id="PTHR30622:SF4">
    <property type="entry name" value="UNDECAPRENYL-DIPHOSPHATASE"/>
    <property type="match status" value="1"/>
</dbReference>
<evidence type="ECO:0000256" key="11">
    <source>
        <dbReference type="ARBA" id="ARBA00047594"/>
    </source>
</evidence>
<comment type="similarity">
    <text evidence="2">Belongs to the UppP family.</text>
</comment>
<accession>A0A381RNF0</accession>
<name>A0A381RNF0_9ZZZZ</name>
<dbReference type="NCBIfam" id="TIGR00753">
    <property type="entry name" value="undec_PP_bacA"/>
    <property type="match status" value="1"/>
</dbReference>
<evidence type="ECO:0000256" key="1">
    <source>
        <dbReference type="ARBA" id="ARBA00004651"/>
    </source>
</evidence>
<dbReference type="EC" id="3.6.1.27" evidence="3"/>
<evidence type="ECO:0000256" key="10">
    <source>
        <dbReference type="ARBA" id="ARBA00032707"/>
    </source>
</evidence>
<keyword evidence="9 12" id="KW-0472">Membrane</keyword>
<dbReference type="GO" id="GO:0050380">
    <property type="term" value="F:undecaprenyl-diphosphatase activity"/>
    <property type="evidence" value="ECO:0007669"/>
    <property type="project" value="UniProtKB-EC"/>
</dbReference>
<evidence type="ECO:0000256" key="2">
    <source>
        <dbReference type="ARBA" id="ARBA00010621"/>
    </source>
</evidence>
<feature type="transmembrane region" description="Helical" evidence="12">
    <location>
        <begin position="218"/>
        <end position="237"/>
    </location>
</feature>
<organism evidence="13">
    <name type="scientific">marine metagenome</name>
    <dbReference type="NCBI Taxonomy" id="408172"/>
    <lineage>
        <taxon>unclassified sequences</taxon>
        <taxon>metagenomes</taxon>
        <taxon>ecological metagenomes</taxon>
    </lineage>
</organism>
<feature type="transmembrane region" description="Helical" evidence="12">
    <location>
        <begin position="249"/>
        <end position="267"/>
    </location>
</feature>
<sequence length="268" mass="29521">MDWVQALVLGIVQGLTEFLPISSTAHLRVVPELLGWNDPGAEFSAVIQLGTLGAVMLYFWQDVLQLSRAALESIWKREPLGTPKSRMAWGIAAGTVPIVVLGLSFKDFIKMEARELWVIGIALIVLAVFLYLAERRSPRNRQIGQLSLLQIQWIGLTQALALIPGCSRSGSTIMGGLMVGLNREAAARFSFLLGLPVIFGSGLYELKELMEIGISTDGYFNLIVGILASFVVGYLSIELLLRFLRRHGTFVFVIYRIVLGTGILLFLV</sequence>
<comment type="subcellular location">
    <subcellularLocation>
        <location evidence="1">Cell membrane</location>
        <topology evidence="1">Multi-pass membrane protein</topology>
    </subcellularLocation>
</comment>
<keyword evidence="6 12" id="KW-0812">Transmembrane</keyword>
<evidence type="ECO:0000256" key="6">
    <source>
        <dbReference type="ARBA" id="ARBA00022692"/>
    </source>
</evidence>
<dbReference type="GO" id="GO:0005886">
    <property type="term" value="C:plasma membrane"/>
    <property type="evidence" value="ECO:0007669"/>
    <property type="project" value="UniProtKB-SubCell"/>
</dbReference>
<feature type="transmembrane region" description="Helical" evidence="12">
    <location>
        <begin position="185"/>
        <end position="206"/>
    </location>
</feature>